<sequence length="243" mass="25848">MTTVVTRAKWGAVAPRNVPTNITPGKGGVAIHHVGKGSVARSDHAQCAAQVRGIQKFHMEEKGWADIAYTYLVCVHDYIFVGRGKNVRTAANGSNSGNQNWYAVCGLVGDEDTLGEKLVDAYKSAIVDLRTSGGAGRGITGHRDHVSTTCPGDELYQMVKDGALTPGPDVPPPWPGIYLSYPPIMRNSSVTVWQKQMRARGSSITADGAYGPSSKSACTSFQRENGLTADGIVGPATWDATWA</sequence>
<dbReference type="InterPro" id="IPR002477">
    <property type="entry name" value="Peptidoglycan-bd-like"/>
</dbReference>
<dbReference type="Gene3D" id="1.10.101.10">
    <property type="entry name" value="PGBD-like superfamily/PGBD"/>
    <property type="match status" value="1"/>
</dbReference>
<dbReference type="InterPro" id="IPR015510">
    <property type="entry name" value="PGRP"/>
</dbReference>
<dbReference type="RefSeq" id="WP_091672222.1">
    <property type="nucleotide sequence ID" value="NZ_FOKG01000005.1"/>
</dbReference>
<dbReference type="PANTHER" id="PTHR11022">
    <property type="entry name" value="PEPTIDOGLYCAN RECOGNITION PROTEIN"/>
    <property type="match status" value="1"/>
</dbReference>
<dbReference type="InterPro" id="IPR006619">
    <property type="entry name" value="PGRP_domain_met/bac"/>
</dbReference>
<dbReference type="AlphaFoldDB" id="A0A1I0YEX2"/>
<dbReference type="GO" id="GO:0008745">
    <property type="term" value="F:N-acetylmuramoyl-L-alanine amidase activity"/>
    <property type="evidence" value="ECO:0007669"/>
    <property type="project" value="InterPro"/>
</dbReference>
<name>A0A1I0YEX2_9PSEU</name>
<gene>
    <name evidence="3" type="ORF">SAMN05216266_10529</name>
</gene>
<dbReference type="SUPFAM" id="SSF55846">
    <property type="entry name" value="N-acetylmuramoyl-L-alanine amidase-like"/>
    <property type="match status" value="1"/>
</dbReference>
<dbReference type="Gene3D" id="3.40.80.10">
    <property type="entry name" value="Peptidoglycan recognition protein-like"/>
    <property type="match status" value="1"/>
</dbReference>
<dbReference type="GO" id="GO:0008270">
    <property type="term" value="F:zinc ion binding"/>
    <property type="evidence" value="ECO:0007669"/>
    <property type="project" value="InterPro"/>
</dbReference>
<dbReference type="STRING" id="490629.SAMN05216266_10529"/>
<dbReference type="CDD" id="cd06583">
    <property type="entry name" value="PGRP"/>
    <property type="match status" value="1"/>
</dbReference>
<dbReference type="Proteomes" id="UP000243799">
    <property type="component" value="Unassembled WGS sequence"/>
</dbReference>
<evidence type="ECO:0000256" key="1">
    <source>
        <dbReference type="ARBA" id="ARBA00007553"/>
    </source>
</evidence>
<dbReference type="PANTHER" id="PTHR11022:SF41">
    <property type="entry name" value="PEPTIDOGLYCAN-RECOGNITION PROTEIN LC-RELATED"/>
    <property type="match status" value="1"/>
</dbReference>
<keyword evidence="4" id="KW-1185">Reference proteome</keyword>
<proteinExistence type="inferred from homology"/>
<evidence type="ECO:0000259" key="2">
    <source>
        <dbReference type="SMART" id="SM00701"/>
    </source>
</evidence>
<dbReference type="InterPro" id="IPR036505">
    <property type="entry name" value="Amidase/PGRP_sf"/>
</dbReference>
<evidence type="ECO:0000313" key="3">
    <source>
        <dbReference type="EMBL" id="SFB11939.1"/>
    </source>
</evidence>
<dbReference type="InterPro" id="IPR036366">
    <property type="entry name" value="PGBDSf"/>
</dbReference>
<evidence type="ECO:0000313" key="4">
    <source>
        <dbReference type="Proteomes" id="UP000243799"/>
    </source>
</evidence>
<dbReference type="EMBL" id="FOKG01000005">
    <property type="protein sequence ID" value="SFB11939.1"/>
    <property type="molecule type" value="Genomic_DNA"/>
</dbReference>
<comment type="similarity">
    <text evidence="1">Belongs to the N-acetylmuramoyl-L-alanine amidase 2 family.</text>
</comment>
<dbReference type="SUPFAM" id="SSF47090">
    <property type="entry name" value="PGBD-like"/>
    <property type="match status" value="1"/>
</dbReference>
<reference evidence="4" key="1">
    <citation type="submission" date="2016-10" db="EMBL/GenBank/DDBJ databases">
        <authorList>
            <person name="Varghese N."/>
            <person name="Submissions S."/>
        </authorList>
    </citation>
    <scope>NUCLEOTIDE SEQUENCE [LARGE SCALE GENOMIC DNA]</scope>
    <source>
        <strain evidence="4">CGMCC 4.3568</strain>
    </source>
</reference>
<protein>
    <submittedName>
        <fullName evidence="3">Peptidoglycan binding domain-containing protein</fullName>
    </submittedName>
</protein>
<dbReference type="OrthoDB" id="514320at2"/>
<dbReference type="InterPro" id="IPR036365">
    <property type="entry name" value="PGBD-like_sf"/>
</dbReference>
<feature type="domain" description="Peptidoglycan recognition protein family" evidence="2">
    <location>
        <begin position="2"/>
        <end position="146"/>
    </location>
</feature>
<dbReference type="GO" id="GO:0009253">
    <property type="term" value="P:peptidoglycan catabolic process"/>
    <property type="evidence" value="ECO:0007669"/>
    <property type="project" value="InterPro"/>
</dbReference>
<dbReference type="InterPro" id="IPR002502">
    <property type="entry name" value="Amidase_domain"/>
</dbReference>
<dbReference type="SMART" id="SM00701">
    <property type="entry name" value="PGRP"/>
    <property type="match status" value="1"/>
</dbReference>
<dbReference type="Pfam" id="PF01471">
    <property type="entry name" value="PG_binding_1"/>
    <property type="match status" value="1"/>
</dbReference>
<accession>A0A1I0YEX2</accession>
<organism evidence="3 4">
    <name type="scientific">Amycolatopsis marina</name>
    <dbReference type="NCBI Taxonomy" id="490629"/>
    <lineage>
        <taxon>Bacteria</taxon>
        <taxon>Bacillati</taxon>
        <taxon>Actinomycetota</taxon>
        <taxon>Actinomycetes</taxon>
        <taxon>Pseudonocardiales</taxon>
        <taxon>Pseudonocardiaceae</taxon>
        <taxon>Amycolatopsis</taxon>
    </lineage>
</organism>